<dbReference type="RefSeq" id="WP_013160451.1">
    <property type="nucleotide sequence ID" value="NZ_HG975455.1"/>
</dbReference>
<comment type="subcellular location">
    <subcellularLocation>
        <location evidence="5">Cell membrane</location>
        <topology evidence="5">Multi-pass membrane protein</topology>
    </subcellularLocation>
    <subcellularLocation>
        <location evidence="1">Endomembrane system</location>
        <topology evidence="1">Multi-pass membrane protein</topology>
    </subcellularLocation>
    <subcellularLocation>
        <location evidence="6">Membrane</location>
        <topology evidence="6">Multi-pass membrane protein</topology>
    </subcellularLocation>
</comment>
<dbReference type="GO" id="GO:0005886">
    <property type="term" value="C:plasma membrane"/>
    <property type="evidence" value="ECO:0007669"/>
    <property type="project" value="UniProtKB-SubCell"/>
</dbReference>
<feature type="transmembrane region" description="Helical" evidence="5">
    <location>
        <begin position="186"/>
        <end position="209"/>
    </location>
</feature>
<feature type="domain" description="NADH:quinone oxidoreductase/Mrp antiporter transmembrane" evidence="7">
    <location>
        <begin position="150"/>
        <end position="456"/>
    </location>
</feature>
<feature type="transmembrane region" description="Helical" evidence="5">
    <location>
        <begin position="39"/>
        <end position="60"/>
    </location>
</feature>
<keyword evidence="3 5" id="KW-1133">Transmembrane helix</keyword>
<feature type="transmembrane region" description="Helical" evidence="5">
    <location>
        <begin position="405"/>
        <end position="429"/>
    </location>
</feature>
<reference evidence="8" key="1">
    <citation type="submission" date="2014-08" db="EMBL/GenBank/DDBJ databases">
        <authorList>
            <person name="Falentin Helene"/>
        </authorList>
    </citation>
    <scope>NUCLEOTIDE SEQUENCE</scope>
</reference>
<feature type="transmembrane region" description="Helical" evidence="5">
    <location>
        <begin position="156"/>
        <end position="174"/>
    </location>
</feature>
<keyword evidence="5" id="KW-1003">Cell membrane</keyword>
<evidence type="ECO:0000256" key="2">
    <source>
        <dbReference type="ARBA" id="ARBA00022692"/>
    </source>
</evidence>
<feature type="transmembrane region" description="Helical" evidence="5">
    <location>
        <begin position="441"/>
        <end position="461"/>
    </location>
</feature>
<evidence type="ECO:0000259" key="7">
    <source>
        <dbReference type="Pfam" id="PF00361"/>
    </source>
</evidence>
<gene>
    <name evidence="5 8" type="primary">nuoN</name>
    <name evidence="8" type="ORF">PFCIRM138_05440</name>
</gene>
<evidence type="ECO:0000256" key="5">
    <source>
        <dbReference type="HAMAP-Rule" id="MF_00445"/>
    </source>
</evidence>
<keyword evidence="2 5" id="KW-0812">Transmembrane</keyword>
<feature type="transmembrane region" description="Helical" evidence="5">
    <location>
        <begin position="80"/>
        <end position="96"/>
    </location>
</feature>
<dbReference type="GO" id="GO:0050136">
    <property type="term" value="F:NADH dehydrogenase (quinone) (non-electrogenic) activity"/>
    <property type="evidence" value="ECO:0007669"/>
    <property type="project" value="UniProtKB-UniRule"/>
</dbReference>
<feature type="transmembrane region" description="Helical" evidence="5">
    <location>
        <begin position="326"/>
        <end position="351"/>
    </location>
</feature>
<proteinExistence type="inferred from homology"/>
<dbReference type="InterPro" id="IPR001750">
    <property type="entry name" value="ND/Mrp_TM"/>
</dbReference>
<comment type="similarity">
    <text evidence="5">Belongs to the complex I subunit 2 family.</text>
</comment>
<dbReference type="NCBIfam" id="NF004441">
    <property type="entry name" value="PRK05777.1-4"/>
    <property type="match status" value="1"/>
</dbReference>
<accession>A0A068VQA4</accession>
<dbReference type="GO" id="GO:0012505">
    <property type="term" value="C:endomembrane system"/>
    <property type="evidence" value="ECO:0007669"/>
    <property type="project" value="UniProtKB-SubCell"/>
</dbReference>
<evidence type="ECO:0000256" key="4">
    <source>
        <dbReference type="ARBA" id="ARBA00023136"/>
    </source>
</evidence>
<name>A0A068VQA4_PROFF</name>
<dbReference type="Pfam" id="PF00361">
    <property type="entry name" value="Proton_antipo_M"/>
    <property type="match status" value="1"/>
</dbReference>
<sequence length="518" mass="54602">MHTPTIEYGLIAPLIVLIVGAIVSVLAEAFIKRGKRFSVQFAIAVITMAVALGLVCFDWSSQPGAAVMGALSIDGPTRVVWMLLLSFGLLSALLYGERRIGGGASSFAPQGHTVPGSLAERQAIAARQENSEVFALLEMSLFGMLVFSAANDLLTMFVALEILSLPLYVMCALARRRRLLSQEAALKYFMLGAMSSAFFLFGAALLYGYTGSFNFALMDRSITLSTESIGLLLAGTALVTSGVLFKVGAVPFHNWVPDVYTGAPTPVTGFMAICTKIAAFAGLLRVLYVALGGARWDWQLVLVVIALATMLIGAVVGLAQTDVKRLLAYSSIAHAGFIMIAVVGAVTAAGGLAAGESGSVSSVMYYLAAYGLATLGAFAILPMVRRAGGEANGFDAWAGLGRRRPVLAVIMTLFLASMAGIPLTGGFIGKLLAFSAGWQGGYAWLAVVAICLSVVTAAYYFRVVWIMFFKEPDMEVDVVKAGWPTWLVIIIGVVGTVVLGIAPGPVLDLFTGAAQFLR</sequence>
<feature type="transmembrane region" description="Helical" evidence="5">
    <location>
        <begin position="363"/>
        <end position="384"/>
    </location>
</feature>
<comment type="subunit">
    <text evidence="5">NDH-1 is composed of 14 different subunits. Subunits NuoA, H, J, K, L, M, N constitute the membrane sector of the complex.</text>
</comment>
<organism evidence="8">
    <name type="scientific">Propionibacterium freudenreichii subsp. freudenreichii</name>
    <dbReference type="NCBI Taxonomy" id="66712"/>
    <lineage>
        <taxon>Bacteria</taxon>
        <taxon>Bacillati</taxon>
        <taxon>Actinomycetota</taxon>
        <taxon>Actinomycetes</taxon>
        <taxon>Propionibacteriales</taxon>
        <taxon>Propionibacteriaceae</taxon>
        <taxon>Propionibacterium</taxon>
    </lineage>
</organism>
<evidence type="ECO:0000256" key="6">
    <source>
        <dbReference type="RuleBase" id="RU000320"/>
    </source>
</evidence>
<dbReference type="HAMAP" id="MF_00445">
    <property type="entry name" value="NDH1_NuoN_1"/>
    <property type="match status" value="1"/>
</dbReference>
<evidence type="ECO:0000256" key="3">
    <source>
        <dbReference type="ARBA" id="ARBA00022989"/>
    </source>
</evidence>
<keyword evidence="5" id="KW-0813">Transport</keyword>
<dbReference type="PANTHER" id="PTHR22773">
    <property type="entry name" value="NADH DEHYDROGENASE"/>
    <property type="match status" value="1"/>
</dbReference>
<dbReference type="InterPro" id="IPR010096">
    <property type="entry name" value="NADH-Q_OxRdtase_suN/2"/>
</dbReference>
<keyword evidence="8" id="KW-0560">Oxidoreductase</keyword>
<dbReference type="GeneID" id="61222767"/>
<feature type="transmembrane region" description="Helical" evidence="5">
    <location>
        <begin position="229"/>
        <end position="249"/>
    </location>
</feature>
<feature type="transmembrane region" description="Helical" evidence="5">
    <location>
        <begin position="298"/>
        <end position="319"/>
    </location>
</feature>
<comment type="function">
    <text evidence="5">NDH-1 shuttles electrons from NADH, via FMN and iron-sulfur (Fe-S) centers, to quinones in the respiratory chain. The immediate electron acceptor for the enzyme in this species is believed to be a menaquinone. Couples the redox reaction to proton translocation (for every two electrons transferred, four hydrogen ions are translocated across the cytoplasmic membrane), and thus conserves the redox energy in a proton gradient.</text>
</comment>
<dbReference type="NCBIfam" id="TIGR01770">
    <property type="entry name" value="NDH_I_N"/>
    <property type="match status" value="1"/>
</dbReference>
<dbReference type="AlphaFoldDB" id="A0A068VQA4"/>
<keyword evidence="5" id="KW-0874">Quinone</keyword>
<protein>
    <recommendedName>
        <fullName evidence="5">NADH-quinone oxidoreductase subunit N</fullName>
        <ecNumber evidence="5">7.1.1.-</ecNumber>
    </recommendedName>
    <alternativeName>
        <fullName evidence="5">NADH dehydrogenase I subunit N</fullName>
    </alternativeName>
    <alternativeName>
        <fullName evidence="5">NDH-1 subunit N</fullName>
    </alternativeName>
</protein>
<dbReference type="EMBL" id="LM676397">
    <property type="protein sequence ID" value="CEP26216.1"/>
    <property type="molecule type" value="Genomic_DNA"/>
</dbReference>
<dbReference type="EC" id="7.1.1.-" evidence="5"/>
<keyword evidence="5" id="KW-0520">NAD</keyword>
<comment type="catalytic activity">
    <reaction evidence="5">
        <text>a quinone + NADH + 5 H(+)(in) = a quinol + NAD(+) + 4 H(+)(out)</text>
        <dbReference type="Rhea" id="RHEA:57888"/>
        <dbReference type="ChEBI" id="CHEBI:15378"/>
        <dbReference type="ChEBI" id="CHEBI:24646"/>
        <dbReference type="ChEBI" id="CHEBI:57540"/>
        <dbReference type="ChEBI" id="CHEBI:57945"/>
        <dbReference type="ChEBI" id="CHEBI:132124"/>
    </reaction>
</comment>
<feature type="transmembrane region" description="Helical" evidence="5">
    <location>
        <begin position="481"/>
        <end position="502"/>
    </location>
</feature>
<feature type="transmembrane region" description="Helical" evidence="5">
    <location>
        <begin position="6"/>
        <end position="27"/>
    </location>
</feature>
<dbReference type="GO" id="GO:0048038">
    <property type="term" value="F:quinone binding"/>
    <property type="evidence" value="ECO:0007669"/>
    <property type="project" value="UniProtKB-KW"/>
</dbReference>
<keyword evidence="4 5" id="KW-0472">Membrane</keyword>
<evidence type="ECO:0000313" key="8">
    <source>
        <dbReference type="EMBL" id="CEP26216.1"/>
    </source>
</evidence>
<evidence type="ECO:0000256" key="1">
    <source>
        <dbReference type="ARBA" id="ARBA00004127"/>
    </source>
</evidence>
<dbReference type="GO" id="GO:0042773">
    <property type="term" value="P:ATP synthesis coupled electron transport"/>
    <property type="evidence" value="ECO:0007669"/>
    <property type="project" value="InterPro"/>
</dbReference>
<feature type="transmembrane region" description="Helical" evidence="5">
    <location>
        <begin position="270"/>
        <end position="292"/>
    </location>
</feature>
<keyword evidence="5" id="KW-1278">Translocase</keyword>
<feature type="transmembrane region" description="Helical" evidence="5">
    <location>
        <begin position="133"/>
        <end position="150"/>
    </location>
</feature>
<dbReference type="GO" id="GO:0008137">
    <property type="term" value="F:NADH dehydrogenase (ubiquinone) activity"/>
    <property type="evidence" value="ECO:0007669"/>
    <property type="project" value="InterPro"/>
</dbReference>